<evidence type="ECO:0000313" key="2">
    <source>
        <dbReference type="EMBL" id="KAK1928490.1"/>
    </source>
</evidence>
<sequence>MFTLACPRAAGTVHHRDARSNAELETPNIHANSRHDGGPLVNGEEVVERTKIHDALTDERWLRDG</sequence>
<protein>
    <submittedName>
        <fullName evidence="2">Uncharacterized protein</fullName>
    </submittedName>
</protein>
<dbReference type="EMBL" id="JASMQC010000065">
    <property type="protein sequence ID" value="KAK1928490.1"/>
    <property type="molecule type" value="Genomic_DNA"/>
</dbReference>
<dbReference type="Proteomes" id="UP001259832">
    <property type="component" value="Unassembled WGS sequence"/>
</dbReference>
<organism evidence="2 3">
    <name type="scientific">Phytophthora citrophthora</name>
    <dbReference type="NCBI Taxonomy" id="4793"/>
    <lineage>
        <taxon>Eukaryota</taxon>
        <taxon>Sar</taxon>
        <taxon>Stramenopiles</taxon>
        <taxon>Oomycota</taxon>
        <taxon>Peronosporomycetes</taxon>
        <taxon>Peronosporales</taxon>
        <taxon>Peronosporaceae</taxon>
        <taxon>Phytophthora</taxon>
    </lineage>
</organism>
<dbReference type="AlphaFoldDB" id="A0AAD9L9R2"/>
<feature type="region of interest" description="Disordered" evidence="1">
    <location>
        <begin position="1"/>
        <end position="42"/>
    </location>
</feature>
<keyword evidence="3" id="KW-1185">Reference proteome</keyword>
<comment type="caution">
    <text evidence="2">The sequence shown here is derived from an EMBL/GenBank/DDBJ whole genome shotgun (WGS) entry which is preliminary data.</text>
</comment>
<reference evidence="2" key="1">
    <citation type="submission" date="2023-08" db="EMBL/GenBank/DDBJ databases">
        <title>Reference Genome Resource for the Citrus Pathogen Phytophthora citrophthora.</title>
        <authorList>
            <person name="Moller H."/>
            <person name="Coetzee B."/>
            <person name="Rose L.J."/>
            <person name="Van Niekerk J.M."/>
        </authorList>
    </citation>
    <scope>NUCLEOTIDE SEQUENCE</scope>
    <source>
        <strain evidence="2">STE-U-9442</strain>
    </source>
</reference>
<accession>A0AAD9L9R2</accession>
<gene>
    <name evidence="2" type="ORF">P3T76_016016</name>
</gene>
<evidence type="ECO:0000313" key="3">
    <source>
        <dbReference type="Proteomes" id="UP001259832"/>
    </source>
</evidence>
<evidence type="ECO:0000256" key="1">
    <source>
        <dbReference type="SAM" id="MobiDB-lite"/>
    </source>
</evidence>
<proteinExistence type="predicted"/>
<name>A0AAD9L9R2_9STRA</name>